<evidence type="ECO:0000313" key="4">
    <source>
        <dbReference type="Proteomes" id="UP000053732"/>
    </source>
</evidence>
<feature type="chain" id="PRO_5005195873" evidence="2">
    <location>
        <begin position="17"/>
        <end position="430"/>
    </location>
</feature>
<keyword evidence="2" id="KW-0732">Signal</keyword>
<feature type="transmembrane region" description="Helical" evidence="1">
    <location>
        <begin position="299"/>
        <end position="319"/>
    </location>
</feature>
<dbReference type="PANTHER" id="PTHR35043:SF7">
    <property type="entry name" value="TRANSCRIPTION FACTOR DOMAIN-CONTAINING PROTEIN"/>
    <property type="match status" value="1"/>
</dbReference>
<sequence length="430" mass="47375">MFLLLGICLLAQPSQASTNTNLEGWQFDDNSRSTWTIVWTGFSTILACTWTVLRVDVSPRSWNGVQRNAVKIFLWLLTVLCPEVIAWGAVVEMFAARSIAISCNSTQSLVNGPKDEVQRQPVPSWSITQGYCVKMGGLALQTQDDWLYTVTPRNILVFIRAGMITSSDFHDDDIQDRAKVDALAAYSLSISPLELVTVAYVACGMFLCGFWWNKPKDMATTINIPLRYRRDNIPEEVRRAMDASPQSWVHLRGLPSEGTPPPAPRDSSGRFTFFFADGPARFPSPNEDSAIRLSHGGKALTAVFATFIAISSSGIHVAGWNFTFPTEAEKIAWRVFTLIAISSSFTPLVVAQGPLIAVWLAGKKLLPSCMKSLGDLNSPVTILEIVLADGSLYLYFIARFGTLALMLSSLRALPADSYITPDWLSSIPHI</sequence>
<dbReference type="STRING" id="1429867.A0A0G4PQG5"/>
<organism evidence="3 4">
    <name type="scientific">Penicillium camemberti (strain FM 013)</name>
    <dbReference type="NCBI Taxonomy" id="1429867"/>
    <lineage>
        <taxon>Eukaryota</taxon>
        <taxon>Fungi</taxon>
        <taxon>Dikarya</taxon>
        <taxon>Ascomycota</taxon>
        <taxon>Pezizomycotina</taxon>
        <taxon>Eurotiomycetes</taxon>
        <taxon>Eurotiomycetidae</taxon>
        <taxon>Eurotiales</taxon>
        <taxon>Aspergillaceae</taxon>
        <taxon>Penicillium</taxon>
    </lineage>
</organism>
<dbReference type="Proteomes" id="UP000053732">
    <property type="component" value="Unassembled WGS sequence"/>
</dbReference>
<protein>
    <submittedName>
        <fullName evidence="3">Str. FM013</fullName>
    </submittedName>
</protein>
<evidence type="ECO:0000256" key="1">
    <source>
        <dbReference type="SAM" id="Phobius"/>
    </source>
</evidence>
<dbReference type="EMBL" id="HG793160">
    <property type="protein sequence ID" value="CRL28361.1"/>
    <property type="molecule type" value="Genomic_DNA"/>
</dbReference>
<dbReference type="AlphaFoldDB" id="A0A0G4PQG5"/>
<feature type="transmembrane region" description="Helical" evidence="1">
    <location>
        <begin position="72"/>
        <end position="90"/>
    </location>
</feature>
<accession>A0A0G4PQG5</accession>
<name>A0A0G4PQG5_PENC3</name>
<dbReference type="PANTHER" id="PTHR35043">
    <property type="entry name" value="TRANSCRIPTION FACTOR DOMAIN-CONTAINING PROTEIN"/>
    <property type="match status" value="1"/>
</dbReference>
<keyword evidence="1" id="KW-1133">Transmembrane helix</keyword>
<keyword evidence="1" id="KW-0472">Membrane</keyword>
<gene>
    <name evidence="3" type="ORF">PCAMFM013_S027g000050</name>
</gene>
<feature type="signal peptide" evidence="2">
    <location>
        <begin position="1"/>
        <end position="16"/>
    </location>
</feature>
<evidence type="ECO:0000256" key="2">
    <source>
        <dbReference type="SAM" id="SignalP"/>
    </source>
</evidence>
<keyword evidence="1" id="KW-0812">Transmembrane</keyword>
<feature type="transmembrane region" description="Helical" evidence="1">
    <location>
        <begin position="331"/>
        <end position="361"/>
    </location>
</feature>
<feature type="transmembrane region" description="Helical" evidence="1">
    <location>
        <begin position="32"/>
        <end position="52"/>
    </location>
</feature>
<keyword evidence="4" id="KW-1185">Reference proteome</keyword>
<reference evidence="3 4" key="1">
    <citation type="journal article" date="2014" name="Nat. Commun.">
        <title>Multiple recent horizontal transfers of a large genomic region in cheese making fungi.</title>
        <authorList>
            <person name="Cheeseman K."/>
            <person name="Ropars J."/>
            <person name="Renault P."/>
            <person name="Dupont J."/>
            <person name="Gouzy J."/>
            <person name="Branca A."/>
            <person name="Abraham A.L."/>
            <person name="Ceppi M."/>
            <person name="Conseiller E."/>
            <person name="Debuchy R."/>
            <person name="Malagnac F."/>
            <person name="Goarin A."/>
            <person name="Silar P."/>
            <person name="Lacoste S."/>
            <person name="Sallet E."/>
            <person name="Bensimon A."/>
            <person name="Giraud T."/>
            <person name="Brygoo Y."/>
        </authorList>
    </citation>
    <scope>NUCLEOTIDE SEQUENCE [LARGE SCALE GENOMIC DNA]</scope>
    <source>
        <strain evidence="4">FM 013</strain>
    </source>
</reference>
<evidence type="ECO:0000313" key="3">
    <source>
        <dbReference type="EMBL" id="CRL28361.1"/>
    </source>
</evidence>
<feature type="transmembrane region" description="Helical" evidence="1">
    <location>
        <begin position="195"/>
        <end position="212"/>
    </location>
</feature>
<proteinExistence type="predicted"/>